<keyword evidence="5" id="KW-0732">Signal</keyword>
<dbReference type="EnsemblPlants" id="EMT11457">
    <property type="protein sequence ID" value="EMT11457"/>
    <property type="gene ID" value="F775_21022"/>
</dbReference>
<dbReference type="PROSITE" id="PS00108">
    <property type="entry name" value="PROTEIN_KINASE_ST"/>
    <property type="match status" value="1"/>
</dbReference>
<proteinExistence type="predicted"/>
<dbReference type="PANTHER" id="PTHR47974:SF19">
    <property type="entry name" value="RECEPTOR-LIKE SERINE_THREONINE-PROTEIN KINASE"/>
    <property type="match status" value="1"/>
</dbReference>
<dbReference type="PROSITE" id="PS00107">
    <property type="entry name" value="PROTEIN_KINASE_ATP"/>
    <property type="match status" value="1"/>
</dbReference>
<dbReference type="Gene3D" id="3.30.200.20">
    <property type="entry name" value="Phosphorylase Kinase, domain 1"/>
    <property type="match status" value="1"/>
</dbReference>
<dbReference type="FunFam" id="3.30.200.20:FF:000250">
    <property type="entry name" value="Serine/threonine-protein kinase"/>
    <property type="match status" value="1"/>
</dbReference>
<dbReference type="Pfam" id="PF00069">
    <property type="entry name" value="Pkinase"/>
    <property type="match status" value="1"/>
</dbReference>
<evidence type="ECO:0000256" key="10">
    <source>
        <dbReference type="ARBA" id="ARBA00023136"/>
    </source>
</evidence>
<dbReference type="SMART" id="SM00220">
    <property type="entry name" value="S_TKc"/>
    <property type="match status" value="1"/>
</dbReference>
<dbReference type="Gene3D" id="1.10.510.10">
    <property type="entry name" value="Transferase(Phosphotransferase) domain 1"/>
    <property type="match status" value="1"/>
</dbReference>
<keyword evidence="7" id="KW-0418">Kinase</keyword>
<dbReference type="Pfam" id="PF01453">
    <property type="entry name" value="B_lectin"/>
    <property type="match status" value="1"/>
</dbReference>
<dbReference type="SUPFAM" id="SSF56112">
    <property type="entry name" value="Protein kinase-like (PK-like)"/>
    <property type="match status" value="1"/>
</dbReference>
<keyword evidence="6" id="KW-0547">Nucleotide-binding</keyword>
<evidence type="ECO:0000256" key="9">
    <source>
        <dbReference type="ARBA" id="ARBA00022989"/>
    </source>
</evidence>
<evidence type="ECO:0000256" key="7">
    <source>
        <dbReference type="ARBA" id="ARBA00022777"/>
    </source>
</evidence>
<keyword evidence="8" id="KW-0067">ATP-binding</keyword>
<dbReference type="GO" id="GO:0005524">
    <property type="term" value="F:ATP binding"/>
    <property type="evidence" value="ECO:0007669"/>
    <property type="project" value="UniProtKB-UniRule"/>
</dbReference>
<comment type="subcellular location">
    <subcellularLocation>
        <location evidence="1">Membrane</location>
        <topology evidence="1">Single-pass type I membrane protein</topology>
    </subcellularLocation>
</comment>
<dbReference type="GO" id="GO:0016020">
    <property type="term" value="C:membrane"/>
    <property type="evidence" value="ECO:0007669"/>
    <property type="project" value="UniProtKB-SubCell"/>
</dbReference>
<dbReference type="GO" id="GO:0004674">
    <property type="term" value="F:protein serine/threonine kinase activity"/>
    <property type="evidence" value="ECO:0007669"/>
    <property type="project" value="UniProtKB-EC"/>
</dbReference>
<dbReference type="CDD" id="cd14066">
    <property type="entry name" value="STKc_IRAK"/>
    <property type="match status" value="1"/>
</dbReference>
<keyword evidence="12" id="KW-0675">Receptor</keyword>
<comment type="catalytic activity">
    <reaction evidence="13">
        <text>L-threonyl-[protein] + ATP = O-phospho-L-threonyl-[protein] + ADP + H(+)</text>
        <dbReference type="Rhea" id="RHEA:46608"/>
        <dbReference type="Rhea" id="RHEA-COMP:11060"/>
        <dbReference type="Rhea" id="RHEA-COMP:11605"/>
        <dbReference type="ChEBI" id="CHEBI:15378"/>
        <dbReference type="ChEBI" id="CHEBI:30013"/>
        <dbReference type="ChEBI" id="CHEBI:30616"/>
        <dbReference type="ChEBI" id="CHEBI:61977"/>
        <dbReference type="ChEBI" id="CHEBI:456216"/>
        <dbReference type="EC" id="2.7.11.1"/>
    </reaction>
</comment>
<evidence type="ECO:0000256" key="5">
    <source>
        <dbReference type="ARBA" id="ARBA00022729"/>
    </source>
</evidence>
<evidence type="ECO:0000256" key="13">
    <source>
        <dbReference type="ARBA" id="ARBA00047899"/>
    </source>
</evidence>
<dbReference type="InterPro" id="IPR017441">
    <property type="entry name" value="Protein_kinase_ATP_BS"/>
</dbReference>
<evidence type="ECO:0000256" key="4">
    <source>
        <dbReference type="ARBA" id="ARBA00022692"/>
    </source>
</evidence>
<keyword evidence="9" id="KW-1133">Transmembrane helix</keyword>
<dbReference type="InterPro" id="IPR003609">
    <property type="entry name" value="Pan_app"/>
</dbReference>
<evidence type="ECO:0000256" key="3">
    <source>
        <dbReference type="ARBA" id="ARBA00022679"/>
    </source>
</evidence>
<dbReference type="InterPro" id="IPR000719">
    <property type="entry name" value="Prot_kinase_dom"/>
</dbReference>
<dbReference type="CDD" id="cd01098">
    <property type="entry name" value="PAN_AP_plant"/>
    <property type="match status" value="1"/>
</dbReference>
<keyword evidence="3" id="KW-0808">Transferase</keyword>
<dbReference type="InterPro" id="IPR000858">
    <property type="entry name" value="S_locus_glycoprot_dom"/>
</dbReference>
<evidence type="ECO:0000256" key="1">
    <source>
        <dbReference type="ARBA" id="ARBA00004479"/>
    </source>
</evidence>
<evidence type="ECO:0000256" key="6">
    <source>
        <dbReference type="ARBA" id="ARBA00022741"/>
    </source>
</evidence>
<evidence type="ECO:0000313" key="15">
    <source>
        <dbReference type="EnsemblPlants" id="EMT11457"/>
    </source>
</evidence>
<dbReference type="InterPro" id="IPR008271">
    <property type="entry name" value="Ser/Thr_kinase_AS"/>
</dbReference>
<dbReference type="Gene3D" id="2.90.10.10">
    <property type="entry name" value="Bulb-type lectin domain"/>
    <property type="match status" value="1"/>
</dbReference>
<evidence type="ECO:0000256" key="12">
    <source>
        <dbReference type="ARBA" id="ARBA00023170"/>
    </source>
</evidence>
<dbReference type="PROSITE" id="PS50948">
    <property type="entry name" value="PAN"/>
    <property type="match status" value="1"/>
</dbReference>
<dbReference type="ExpressionAtlas" id="M8B3Y2">
    <property type="expression patterns" value="baseline"/>
</dbReference>
<accession>M8B3Y2</accession>
<dbReference type="SMART" id="SM00108">
    <property type="entry name" value="B_lectin"/>
    <property type="match status" value="1"/>
</dbReference>
<dbReference type="Pfam" id="PF08276">
    <property type="entry name" value="PAN_2"/>
    <property type="match status" value="1"/>
</dbReference>
<dbReference type="EC" id="2.7.11.1" evidence="2"/>
<keyword evidence="10" id="KW-0472">Membrane</keyword>
<dbReference type="PROSITE" id="PS50927">
    <property type="entry name" value="BULB_LECTIN"/>
    <property type="match status" value="1"/>
</dbReference>
<evidence type="ECO:0000256" key="11">
    <source>
        <dbReference type="ARBA" id="ARBA00023157"/>
    </source>
</evidence>
<evidence type="ECO:0000256" key="8">
    <source>
        <dbReference type="ARBA" id="ARBA00022840"/>
    </source>
</evidence>
<protein>
    <recommendedName>
        <fullName evidence="2">non-specific serine/threonine protein kinase</fullName>
        <ecNumber evidence="2">2.7.11.1</ecNumber>
    </recommendedName>
</protein>
<dbReference type="InterPro" id="IPR001480">
    <property type="entry name" value="Bulb-type_lectin_dom"/>
</dbReference>
<dbReference type="GO" id="GO:0051707">
    <property type="term" value="P:response to other organism"/>
    <property type="evidence" value="ECO:0007669"/>
    <property type="project" value="UniProtKB-ARBA"/>
</dbReference>
<reference evidence="15" key="1">
    <citation type="submission" date="2015-06" db="UniProtKB">
        <authorList>
            <consortium name="EnsemblPlants"/>
        </authorList>
    </citation>
    <scope>IDENTIFICATION</scope>
</reference>
<dbReference type="Pfam" id="PF00954">
    <property type="entry name" value="S_locus_glycop"/>
    <property type="match status" value="1"/>
</dbReference>
<name>M8B3Y2_AEGTA</name>
<dbReference type="SUPFAM" id="SSF51110">
    <property type="entry name" value="alpha-D-mannose-specific plant lectins"/>
    <property type="match status" value="1"/>
</dbReference>
<dbReference type="InterPro" id="IPR036426">
    <property type="entry name" value="Bulb-type_lectin_dom_sf"/>
</dbReference>
<sequence length="948" mass="103315">MERLARGREVGASGGELENLRLHTGSIHFPVHGGGGLPDPVLQAEQWLQTNHSNLQDFAENWVPSQQRVNTVIIQAIACWLSISQSALKYNFSAGKKLGRRLITDLTLTMGRPWVALSSIQPLRGSFLLAATNTLTAGQSLAVGGSKLVSGDGKVALGFFQPAAGTISKSQNTSGSSWYLGIWFNKLPVFTVVWVANRDQPITGPSLNQTQLQISSDGNLVIVHNDSVVWSTHIVNNRTQASSINTTATAAVLLNSGNLALTVTESPSSSSDLPLWQSFDHPTDIVLPGAKVGRNKITGLNRKGVSKKSLIDPGLGSYSVELDISGQVVLKRLNPSVVYWHWASSKTSSLKLIPILKSILDMDPRTKGLINPAYVDNDQEEYYMYTSPDESSSTFVSLDISGQIKLNVWSQASQSWQTIYAQPADACTPAATCGAFTVCNGTAQPFCDCMGSFSQKSPRDWMFNDRTGGCIRNTPLHCNTSSNNKNMTSSTDIFNPIAHVTLPYNPQSIDVVTTQSKCEEACLSSCSCTAYSYSNSRCSVWHGELLSVNRNDGIDNTSEDVLYLRLAAKDLPPSLMKNKRKPNVGAVTAASIIGFGLLMLMVLLLIWRNRFKWCGLPLYSNEGSSAGIIAFRYTDLVRATKNFSEKLGGGGFGSVYKGVLSDSKTTIAVKKLDGANQGEKQFRAEVSSIGLIQHINLVKLIGFCCEGHHRLLVYEHMFNGSLDSHLFKKSNNADAAVLNWNTRYQITLGVARGLSYLHQSCRECIIHCDVKPENILVDASFAPKVADFGLAAFVGRDFSRILTTFRGTKGYLAPEWLTGVAITPKIDVYGFGMVLMEIISGSRNSPETHNTSSSTSYHAEYFPVQAINKLHGGDVKSLVDPRLHGDFNLEEAERVCKVACWCIQDNEFDRPTMGEVVRVLEGLQEIDVPPMPRLLAAITAQPGAAYSV</sequence>
<evidence type="ECO:0000256" key="14">
    <source>
        <dbReference type="ARBA" id="ARBA00048679"/>
    </source>
</evidence>
<dbReference type="InterPro" id="IPR011009">
    <property type="entry name" value="Kinase-like_dom_sf"/>
</dbReference>
<keyword evidence="11" id="KW-1015">Disulfide bond</keyword>
<keyword evidence="4" id="KW-0812">Transmembrane</keyword>
<dbReference type="FunFam" id="1.10.510.10:FF:000227">
    <property type="entry name" value="Serine/threonine-protein kinase"/>
    <property type="match status" value="1"/>
</dbReference>
<dbReference type="PROSITE" id="PS50011">
    <property type="entry name" value="PROTEIN_KINASE_DOM"/>
    <property type="match status" value="1"/>
</dbReference>
<dbReference type="CDD" id="cd00028">
    <property type="entry name" value="B_lectin"/>
    <property type="match status" value="1"/>
</dbReference>
<dbReference type="SMART" id="SM00473">
    <property type="entry name" value="PAN_AP"/>
    <property type="match status" value="1"/>
</dbReference>
<dbReference type="PANTHER" id="PTHR47974">
    <property type="entry name" value="OS07G0415500 PROTEIN"/>
    <property type="match status" value="1"/>
</dbReference>
<evidence type="ECO:0000256" key="2">
    <source>
        <dbReference type="ARBA" id="ARBA00012513"/>
    </source>
</evidence>
<dbReference type="GO" id="GO:0048544">
    <property type="term" value="P:recognition of pollen"/>
    <property type="evidence" value="ECO:0007669"/>
    <property type="project" value="InterPro"/>
</dbReference>
<organism evidence="15">
    <name type="scientific">Aegilops tauschii</name>
    <name type="common">Tausch's goatgrass</name>
    <name type="synonym">Aegilops squarrosa</name>
    <dbReference type="NCBI Taxonomy" id="37682"/>
    <lineage>
        <taxon>Eukaryota</taxon>
        <taxon>Viridiplantae</taxon>
        <taxon>Streptophyta</taxon>
        <taxon>Embryophyta</taxon>
        <taxon>Tracheophyta</taxon>
        <taxon>Spermatophyta</taxon>
        <taxon>Magnoliopsida</taxon>
        <taxon>Liliopsida</taxon>
        <taxon>Poales</taxon>
        <taxon>Poaceae</taxon>
        <taxon>BOP clade</taxon>
        <taxon>Pooideae</taxon>
        <taxon>Triticodae</taxon>
        <taxon>Triticeae</taxon>
        <taxon>Triticinae</taxon>
        <taxon>Aegilops</taxon>
    </lineage>
</organism>
<comment type="catalytic activity">
    <reaction evidence="14">
        <text>L-seryl-[protein] + ATP = O-phospho-L-seryl-[protein] + ADP + H(+)</text>
        <dbReference type="Rhea" id="RHEA:17989"/>
        <dbReference type="Rhea" id="RHEA-COMP:9863"/>
        <dbReference type="Rhea" id="RHEA-COMP:11604"/>
        <dbReference type="ChEBI" id="CHEBI:15378"/>
        <dbReference type="ChEBI" id="CHEBI:29999"/>
        <dbReference type="ChEBI" id="CHEBI:30616"/>
        <dbReference type="ChEBI" id="CHEBI:83421"/>
        <dbReference type="ChEBI" id="CHEBI:456216"/>
        <dbReference type="EC" id="2.7.11.1"/>
    </reaction>
</comment>
<dbReference type="AlphaFoldDB" id="M8B3Y2"/>